<proteinExistence type="predicted"/>
<gene>
    <name evidence="2" type="ORF">BDV36DRAFT_55115</name>
</gene>
<feature type="region of interest" description="Disordered" evidence="1">
    <location>
        <begin position="1"/>
        <end position="23"/>
    </location>
</feature>
<organism evidence="2 3">
    <name type="scientific">Aspergillus pseudocaelatus</name>
    <dbReference type="NCBI Taxonomy" id="1825620"/>
    <lineage>
        <taxon>Eukaryota</taxon>
        <taxon>Fungi</taxon>
        <taxon>Dikarya</taxon>
        <taxon>Ascomycota</taxon>
        <taxon>Pezizomycotina</taxon>
        <taxon>Eurotiomycetes</taxon>
        <taxon>Eurotiomycetidae</taxon>
        <taxon>Eurotiales</taxon>
        <taxon>Aspergillaceae</taxon>
        <taxon>Aspergillus</taxon>
        <taxon>Aspergillus subgen. Circumdati</taxon>
    </lineage>
</organism>
<dbReference type="EMBL" id="ML735829">
    <property type="protein sequence ID" value="KAE8412617.1"/>
    <property type="molecule type" value="Genomic_DNA"/>
</dbReference>
<protein>
    <submittedName>
        <fullName evidence="2">Uncharacterized protein</fullName>
    </submittedName>
</protein>
<sequence length="82" mass="9260">MRPLSRSRARIPPNARASAPTCEETPTNRVWTWKRPPRRLGLLELIGSPLFAAVCSSCCGFQREKTSCIWPLSFLPLLRSGY</sequence>
<name>A0ABQ6W678_9EURO</name>
<dbReference type="Proteomes" id="UP000325395">
    <property type="component" value="Unassembled WGS sequence"/>
</dbReference>
<evidence type="ECO:0000313" key="3">
    <source>
        <dbReference type="Proteomes" id="UP000325395"/>
    </source>
</evidence>
<accession>A0ABQ6W678</accession>
<keyword evidence="3" id="KW-1185">Reference proteome</keyword>
<reference evidence="2 3" key="1">
    <citation type="submission" date="2019-04" db="EMBL/GenBank/DDBJ databases">
        <authorList>
            <consortium name="DOE Joint Genome Institute"/>
            <person name="Mondo S."/>
            <person name="Kjaerbolling I."/>
            <person name="Vesth T."/>
            <person name="Frisvad J.C."/>
            <person name="Nybo J.L."/>
            <person name="Theobald S."/>
            <person name="Kildgaard S."/>
            <person name="Isbrandt T."/>
            <person name="Kuo A."/>
            <person name="Sato A."/>
            <person name="Lyhne E.K."/>
            <person name="Kogle M.E."/>
            <person name="Wiebenga A."/>
            <person name="Kun R.S."/>
            <person name="Lubbers R.J."/>
            <person name="Makela M.R."/>
            <person name="Barry K."/>
            <person name="Chovatia M."/>
            <person name="Clum A."/>
            <person name="Daum C."/>
            <person name="Haridas S."/>
            <person name="He G."/>
            <person name="LaButti K."/>
            <person name="Lipzen A."/>
            <person name="Riley R."/>
            <person name="Salamov A."/>
            <person name="Simmons B.A."/>
            <person name="Magnuson J.K."/>
            <person name="Henrissat B."/>
            <person name="Mortensen U.H."/>
            <person name="Larsen T.O."/>
            <person name="Devries R.P."/>
            <person name="Grigoriev I.V."/>
            <person name="Machida M."/>
            <person name="Baker S.E."/>
            <person name="Andersen M.R."/>
            <person name="Cantor M.N."/>
            <person name="Hua S.X."/>
        </authorList>
    </citation>
    <scope>NUCLEOTIDE SEQUENCE [LARGE SCALE GENOMIC DNA]</scope>
    <source>
        <strain evidence="2 3">CBS 117616</strain>
    </source>
</reference>
<evidence type="ECO:0000256" key="1">
    <source>
        <dbReference type="SAM" id="MobiDB-lite"/>
    </source>
</evidence>
<evidence type="ECO:0000313" key="2">
    <source>
        <dbReference type="EMBL" id="KAE8412617.1"/>
    </source>
</evidence>